<accession>A0A085BEF5</accession>
<name>A0A085BEF5_9FLAO</name>
<gene>
    <name evidence="1" type="ORF">IO89_11450</name>
</gene>
<organism evidence="1 2">
    <name type="scientific">Epilithonimonas lactis</name>
    <dbReference type="NCBI Taxonomy" id="421072"/>
    <lineage>
        <taxon>Bacteria</taxon>
        <taxon>Pseudomonadati</taxon>
        <taxon>Bacteroidota</taxon>
        <taxon>Flavobacteriia</taxon>
        <taxon>Flavobacteriales</taxon>
        <taxon>Weeksellaceae</taxon>
        <taxon>Chryseobacterium group</taxon>
        <taxon>Epilithonimonas</taxon>
    </lineage>
</organism>
<comment type="caution">
    <text evidence="1">The sequence shown here is derived from an EMBL/GenBank/DDBJ whole genome shotgun (WGS) entry which is preliminary data.</text>
</comment>
<sequence length="236" mass="27111">MKKITFLFLIFNYSFLTSQIKALTEDGREVVLLENKTWRFVNETDEKTLSDIQTNETPVIKSSASTFLMRSKKVDAGIYINPKKWKTIKMSVLPTAEYTFQSLIDPSTMILGSLMSENAPIQTLKNLRDILLGSIQSEADYFKLNKSEYRTVNGIKVLFIDYSLNTSGMDFHYIGNYYLTEDGYCNVVVFSYEKDFEKNQSEMLHLINGLVKTDKAQIKEAIEYAPPPPPMETKKK</sequence>
<evidence type="ECO:0000313" key="1">
    <source>
        <dbReference type="EMBL" id="KFC20850.1"/>
    </source>
</evidence>
<dbReference type="AlphaFoldDB" id="A0A085BEF5"/>
<dbReference type="OrthoDB" id="6400696at2"/>
<proteinExistence type="predicted"/>
<dbReference type="EMBL" id="JPLY01000004">
    <property type="protein sequence ID" value="KFC20850.1"/>
    <property type="molecule type" value="Genomic_DNA"/>
</dbReference>
<dbReference type="STRING" id="421072.SAMN04488097_0164"/>
<dbReference type="RefSeq" id="WP_034976434.1">
    <property type="nucleotide sequence ID" value="NZ_FOFI01000001.1"/>
</dbReference>
<keyword evidence="2" id="KW-1185">Reference proteome</keyword>
<reference evidence="1 2" key="1">
    <citation type="submission" date="2014-07" db="EMBL/GenBank/DDBJ databases">
        <title>Epilithonimonas lactis LMG 22401 Genome.</title>
        <authorList>
            <person name="Pipes S.E."/>
            <person name="Stropko S.J."/>
        </authorList>
    </citation>
    <scope>NUCLEOTIDE SEQUENCE [LARGE SCALE GENOMIC DNA]</scope>
    <source>
        <strain evidence="1 2">LMG 24401</strain>
    </source>
</reference>
<evidence type="ECO:0000313" key="2">
    <source>
        <dbReference type="Proteomes" id="UP000028623"/>
    </source>
</evidence>
<dbReference type="eggNOG" id="ENOG5031153">
    <property type="taxonomic scope" value="Bacteria"/>
</dbReference>
<protein>
    <submittedName>
        <fullName evidence="1">Uncharacterized protein</fullName>
    </submittedName>
</protein>
<dbReference type="Proteomes" id="UP000028623">
    <property type="component" value="Unassembled WGS sequence"/>
</dbReference>